<comment type="caution">
    <text evidence="2">The sequence shown here is derived from an EMBL/GenBank/DDBJ whole genome shotgun (WGS) entry which is preliminary data.</text>
</comment>
<protein>
    <submittedName>
        <fullName evidence="2">Uncharacterized protein</fullName>
    </submittedName>
</protein>
<dbReference type="Proteomes" id="UP000587527">
    <property type="component" value="Unassembled WGS sequence"/>
</dbReference>
<reference evidence="2 3" key="1">
    <citation type="submission" date="2020-08" db="EMBL/GenBank/DDBJ databases">
        <title>Sequencing the genomes of 1000 actinobacteria strains.</title>
        <authorList>
            <person name="Klenk H.-P."/>
        </authorList>
    </citation>
    <scope>NUCLEOTIDE SEQUENCE [LARGE SCALE GENOMIC DNA]</scope>
    <source>
        <strain evidence="2 3">DSM 45362</strain>
    </source>
</reference>
<sequence>MSTHGGFDQLGPGDYAGETEAARERDVEQVPVVADPTRPTATNDDIERLHEPVPEATTQ</sequence>
<accession>A0A841BKX6</accession>
<dbReference type="RefSeq" id="WP_184833635.1">
    <property type="nucleotide sequence ID" value="NZ_JACHMN010000002.1"/>
</dbReference>
<name>A0A841BKX6_9ACTN</name>
<dbReference type="EMBL" id="JACHMN010000002">
    <property type="protein sequence ID" value="MBB5868018.1"/>
    <property type="molecule type" value="Genomic_DNA"/>
</dbReference>
<evidence type="ECO:0000256" key="1">
    <source>
        <dbReference type="SAM" id="MobiDB-lite"/>
    </source>
</evidence>
<dbReference type="AlphaFoldDB" id="A0A841BKX6"/>
<evidence type="ECO:0000313" key="3">
    <source>
        <dbReference type="Proteomes" id="UP000587527"/>
    </source>
</evidence>
<proteinExistence type="predicted"/>
<evidence type="ECO:0000313" key="2">
    <source>
        <dbReference type="EMBL" id="MBB5868018.1"/>
    </source>
</evidence>
<feature type="region of interest" description="Disordered" evidence="1">
    <location>
        <begin position="1"/>
        <end position="59"/>
    </location>
</feature>
<organism evidence="2 3">
    <name type="scientific">Allocatelliglobosispora scoriae</name>
    <dbReference type="NCBI Taxonomy" id="643052"/>
    <lineage>
        <taxon>Bacteria</taxon>
        <taxon>Bacillati</taxon>
        <taxon>Actinomycetota</taxon>
        <taxon>Actinomycetes</taxon>
        <taxon>Micromonosporales</taxon>
        <taxon>Micromonosporaceae</taxon>
        <taxon>Allocatelliglobosispora</taxon>
    </lineage>
</organism>
<keyword evidence="3" id="KW-1185">Reference proteome</keyword>
<gene>
    <name evidence="2" type="ORF">F4553_001397</name>
</gene>